<proteinExistence type="predicted"/>
<accession>A0A6J1MJK8</accession>
<organism evidence="1 2">
    <name type="scientific">Drosophila hydei</name>
    <name type="common">Fruit fly</name>
    <dbReference type="NCBI Taxonomy" id="7224"/>
    <lineage>
        <taxon>Eukaryota</taxon>
        <taxon>Metazoa</taxon>
        <taxon>Ecdysozoa</taxon>
        <taxon>Arthropoda</taxon>
        <taxon>Hexapoda</taxon>
        <taxon>Insecta</taxon>
        <taxon>Pterygota</taxon>
        <taxon>Neoptera</taxon>
        <taxon>Endopterygota</taxon>
        <taxon>Diptera</taxon>
        <taxon>Brachycera</taxon>
        <taxon>Muscomorpha</taxon>
        <taxon>Ephydroidea</taxon>
        <taxon>Drosophilidae</taxon>
        <taxon>Drosophila</taxon>
    </lineage>
</organism>
<evidence type="ECO:0000313" key="2">
    <source>
        <dbReference type="RefSeq" id="XP_023179339.1"/>
    </source>
</evidence>
<name>A0A6J1MJK8_DROHY</name>
<reference evidence="2" key="1">
    <citation type="submission" date="2025-08" db="UniProtKB">
        <authorList>
            <consortium name="RefSeq"/>
        </authorList>
    </citation>
    <scope>IDENTIFICATION</scope>
    <source>
        <strain evidence="2">15085-1641.00</strain>
        <tissue evidence="2">Whole body</tissue>
    </source>
</reference>
<dbReference type="OMA" id="MEICIVP"/>
<gene>
    <name evidence="2" type="primary">LOC111605177</name>
</gene>
<keyword evidence="1" id="KW-1185">Reference proteome</keyword>
<dbReference type="GeneID" id="111605177"/>
<dbReference type="KEGG" id="dhe:111605177"/>
<dbReference type="OrthoDB" id="7862537at2759"/>
<dbReference type="RefSeq" id="XP_023179339.1">
    <property type="nucleotide sequence ID" value="XM_023323571.2"/>
</dbReference>
<protein>
    <submittedName>
        <fullName evidence="2">Uncharacterized protein LOC111605177</fullName>
    </submittedName>
</protein>
<sequence>MVQRKCKRSVKAKAHRIAKRIKLEEVEGQVNLLDLPLGPLHMIILKVHPEKQQFLRSASNKLKIEHSDCMLHSFKLFANDHLRERHRSVEQQMIHNVMTVLTQSTDYFVNSGYDAIFTGRLIYFYKQLATGEEDLDIAQMHKFLHEFYNNLERTPVERPSEAAARISLNQRRLIGTMTLLNLLRQFRNYRIVSSCMNLMHWQLQFELTGIYFGVREREANTRDQDKLVDFLTIIAELLVFDKSQIYEKRYTEIGNSFYVYGIKKPSTLSARSPKLTLKLSILAPLSVRSMIEDVLNGQVDMGRPVHCPLVDTFSIQLDVVSRQVSLWNGNNHMEICIAPLN</sequence>
<dbReference type="AlphaFoldDB" id="A0A6J1MJK8"/>
<evidence type="ECO:0000313" key="1">
    <source>
        <dbReference type="Proteomes" id="UP000504633"/>
    </source>
</evidence>
<dbReference type="Proteomes" id="UP000504633">
    <property type="component" value="Unplaced"/>
</dbReference>